<reference evidence="4 5" key="1">
    <citation type="submission" date="2019-03" db="EMBL/GenBank/DDBJ databases">
        <title>Sequencing the genomes of 1000 actinobacteria strains.</title>
        <authorList>
            <person name="Klenk H.-P."/>
        </authorList>
    </citation>
    <scope>NUCLEOTIDE SEQUENCE [LARGE SCALE GENOMIC DNA]</scope>
    <source>
        <strain evidence="4 5">DSM 18936</strain>
    </source>
</reference>
<keyword evidence="3" id="KW-0732">Signal</keyword>
<dbReference type="PANTHER" id="PTHR22870">
    <property type="entry name" value="REGULATOR OF CHROMOSOME CONDENSATION"/>
    <property type="match status" value="1"/>
</dbReference>
<evidence type="ECO:0000313" key="4">
    <source>
        <dbReference type="EMBL" id="TDT14472.1"/>
    </source>
</evidence>
<gene>
    <name evidence="4" type="ORF">BDK89_0027</name>
</gene>
<dbReference type="Proteomes" id="UP000294558">
    <property type="component" value="Unassembled WGS sequence"/>
</dbReference>
<dbReference type="Gene3D" id="2.130.10.30">
    <property type="entry name" value="Regulator of chromosome condensation 1/beta-lactamase-inhibitor protein II"/>
    <property type="match status" value="2"/>
</dbReference>
<dbReference type="Pfam" id="PF00415">
    <property type="entry name" value="RCC1"/>
    <property type="match status" value="1"/>
</dbReference>
<dbReference type="SUPFAM" id="SSF50985">
    <property type="entry name" value="RCC1/BLIP-II"/>
    <property type="match status" value="2"/>
</dbReference>
<dbReference type="InterPro" id="IPR009091">
    <property type="entry name" value="RCC1/BLIP-II"/>
</dbReference>
<proteinExistence type="predicted"/>
<dbReference type="OrthoDB" id="904022at2"/>
<evidence type="ECO:0000313" key="5">
    <source>
        <dbReference type="Proteomes" id="UP000294558"/>
    </source>
</evidence>
<organism evidence="4 5">
    <name type="scientific">Ilumatobacter fluminis</name>
    <dbReference type="NCBI Taxonomy" id="467091"/>
    <lineage>
        <taxon>Bacteria</taxon>
        <taxon>Bacillati</taxon>
        <taxon>Actinomycetota</taxon>
        <taxon>Acidimicrobiia</taxon>
        <taxon>Acidimicrobiales</taxon>
        <taxon>Ilumatobacteraceae</taxon>
        <taxon>Ilumatobacter</taxon>
    </lineage>
</organism>
<evidence type="ECO:0000256" key="2">
    <source>
        <dbReference type="SAM" id="MobiDB-lite"/>
    </source>
</evidence>
<comment type="caution">
    <text evidence="4">The sequence shown here is derived from an EMBL/GenBank/DDBJ whole genome shotgun (WGS) entry which is preliminary data.</text>
</comment>
<keyword evidence="1" id="KW-0677">Repeat</keyword>
<evidence type="ECO:0000256" key="1">
    <source>
        <dbReference type="ARBA" id="ARBA00022737"/>
    </source>
</evidence>
<keyword evidence="5" id="KW-1185">Reference proteome</keyword>
<name>A0A4R7HU84_9ACTN</name>
<feature type="signal peptide" evidence="3">
    <location>
        <begin position="1"/>
        <end position="19"/>
    </location>
</feature>
<dbReference type="InterPro" id="IPR051210">
    <property type="entry name" value="Ub_ligase/GEF_domain"/>
</dbReference>
<dbReference type="EMBL" id="SOAU01000001">
    <property type="protein sequence ID" value="TDT14472.1"/>
    <property type="molecule type" value="Genomic_DNA"/>
</dbReference>
<dbReference type="PROSITE" id="PS50012">
    <property type="entry name" value="RCC1_3"/>
    <property type="match status" value="3"/>
</dbReference>
<sequence>MASLVASALALGATVAVLAAPTPADAAADDGNIVAVPPARLLETRTNQASPTVDGKFDRYGRVPAGGIVPLDVAGRGGVDPDASAAYLNVTAVNPGADGHLTVYPCTEQVPESSNVNYVPGGAVANSVVAKLSASGKVCIFSHAAVDIVVDVSGYVPAGAAPIPVEPARLVETRKVADRVTVDHQYEGIGRVAGGTSVKFKVWDRGQEGDEVPTTAEAVFLNVTAIRPGGPGHFTVYPCTDSVPEVSNLNYVTNQTVPNSVLATVSDDGHVCIYTHADADLIADVNAYLPAGGNRTAIEPARCADTRPPEQGGRTFDGLFLGAGRQAAGSVYAVTIAGRCGIPDAAVAAYINVTAVNPSGNGHLTVWPCDEPQPGSSNVNYVAGTARPNAALSKISLDGNGQICIFTLAETHLIVDVNGYVPPPSPGFTQVAHSGNIGCGVDSDGGVICWGHNLYEALPGFTALRDNSTQEQPSVYPYRVPNLSNVIEVSLYGYRGCALLEDATAVCWGQGTNGERGDGKPFSGDDGVMAGPNPVVGTSGSGKLDNLTKIVTGARHSCALDSTGTAYCWGRAAYDALGTGGTTTTSTPAPVTVIPPGRTVDDIAVSNDSTCALLDDESVLCWGFAADGIYSFLGDGDGDNGGVVMTDAAATSPLAGVDSIDGRASGFCAVRTNGTVWCWGSNFYGQLGDGTTAERSHAVQVKNVSGAVQVSGGQKNNCAVTDAGASICWGAYRGFGPDNPDSDAPLWWTAPLSGDAVSVDATSDGTACWLLDDGFAMCAGGNFNYRLGFPTDSGAGQRNPGFVQSWLAD</sequence>
<feature type="region of interest" description="Disordered" evidence="2">
    <location>
        <begin position="516"/>
        <end position="540"/>
    </location>
</feature>
<protein>
    <submittedName>
        <fullName evidence="4">Alpha-tubulin suppressor-like RCC1 family protein</fullName>
    </submittedName>
</protein>
<dbReference type="InterPro" id="IPR000408">
    <property type="entry name" value="Reg_chr_condens"/>
</dbReference>
<dbReference type="PANTHER" id="PTHR22870:SF408">
    <property type="entry name" value="OS09G0560450 PROTEIN"/>
    <property type="match status" value="1"/>
</dbReference>
<dbReference type="Pfam" id="PF13540">
    <property type="entry name" value="RCC1_2"/>
    <property type="match status" value="1"/>
</dbReference>
<dbReference type="RefSeq" id="WP_133867017.1">
    <property type="nucleotide sequence ID" value="NZ_SOAU01000001.1"/>
</dbReference>
<feature type="chain" id="PRO_5039640658" evidence="3">
    <location>
        <begin position="20"/>
        <end position="809"/>
    </location>
</feature>
<dbReference type="AlphaFoldDB" id="A0A4R7HU84"/>
<accession>A0A4R7HU84</accession>
<evidence type="ECO:0000256" key="3">
    <source>
        <dbReference type="SAM" id="SignalP"/>
    </source>
</evidence>